<sequence length="101" mass="11465">MSQQQNKKLDDLLQSFAENAKQIKQEVDGVGRVILDSQLKKMDIVTREEFETLKAMVITLHQKLDRLETQIETQLGTNHTNQKMPETANAVDKHTTDSAGE</sequence>
<name>A0A6N7EYI5_9GAMM</name>
<feature type="compositionally biased region" description="Basic and acidic residues" evidence="1">
    <location>
        <begin position="91"/>
        <end position="101"/>
    </location>
</feature>
<dbReference type="InParanoid" id="A0A6N7EYI5"/>
<organism evidence="2 3">
    <name type="scientific">Ostreibacterium oceani</name>
    <dbReference type="NCBI Taxonomy" id="2654998"/>
    <lineage>
        <taxon>Bacteria</taxon>
        <taxon>Pseudomonadati</taxon>
        <taxon>Pseudomonadota</taxon>
        <taxon>Gammaproteobacteria</taxon>
        <taxon>Cardiobacteriales</taxon>
        <taxon>Ostreibacteriaceae</taxon>
        <taxon>Ostreibacterium</taxon>
    </lineage>
</organism>
<dbReference type="InterPro" id="IPR007475">
    <property type="entry name" value="UbiK"/>
</dbReference>
<evidence type="ECO:0000256" key="1">
    <source>
        <dbReference type="SAM" id="MobiDB-lite"/>
    </source>
</evidence>
<dbReference type="RefSeq" id="WP_152810612.1">
    <property type="nucleotide sequence ID" value="NZ_WHNW01000009.1"/>
</dbReference>
<proteinExistence type="predicted"/>
<evidence type="ECO:0000313" key="3">
    <source>
        <dbReference type="Proteomes" id="UP000471298"/>
    </source>
</evidence>
<accession>A0A6N7EYI5</accession>
<feature type="region of interest" description="Disordered" evidence="1">
    <location>
        <begin position="75"/>
        <end position="101"/>
    </location>
</feature>
<evidence type="ECO:0000313" key="2">
    <source>
        <dbReference type="EMBL" id="MPV86615.1"/>
    </source>
</evidence>
<dbReference type="Pfam" id="PF04380">
    <property type="entry name" value="BMFP"/>
    <property type="match status" value="1"/>
</dbReference>
<feature type="compositionally biased region" description="Polar residues" evidence="1">
    <location>
        <begin position="75"/>
        <end position="84"/>
    </location>
</feature>
<keyword evidence="3" id="KW-1185">Reference proteome</keyword>
<dbReference type="AlphaFoldDB" id="A0A6N7EYI5"/>
<comment type="caution">
    <text evidence="2">The sequence shown here is derived from an EMBL/GenBank/DDBJ whole genome shotgun (WGS) entry which is preliminary data.</text>
</comment>
<reference evidence="2 3" key="1">
    <citation type="submission" date="2019-10" db="EMBL/GenBank/DDBJ databases">
        <title>Cardiobacteriales fam. a chemoheterotrophic member of the order Cardiobacteriales, and proposal of Cardiobacteriales fam. nov.</title>
        <authorList>
            <person name="Wang C."/>
        </authorList>
    </citation>
    <scope>NUCLEOTIDE SEQUENCE [LARGE SCALE GENOMIC DNA]</scope>
    <source>
        <strain evidence="2 3">ML27</strain>
    </source>
</reference>
<protein>
    <submittedName>
        <fullName evidence="2">Accessory factor UbiK family protein</fullName>
    </submittedName>
</protein>
<dbReference type="EMBL" id="WHNW01000009">
    <property type="protein sequence ID" value="MPV86615.1"/>
    <property type="molecule type" value="Genomic_DNA"/>
</dbReference>
<dbReference type="Proteomes" id="UP000471298">
    <property type="component" value="Unassembled WGS sequence"/>
</dbReference>
<gene>
    <name evidence="2" type="ORF">GCU85_07740</name>
</gene>